<feature type="region of interest" description="Disordered" evidence="1">
    <location>
        <begin position="114"/>
        <end position="164"/>
    </location>
</feature>
<dbReference type="Proteomes" id="UP000787635">
    <property type="component" value="Unassembled WGS sequence"/>
</dbReference>
<feature type="chain" id="PRO_5045735722" description="Fibronectin attachment protein" evidence="2">
    <location>
        <begin position="26"/>
        <end position="164"/>
    </location>
</feature>
<organism evidence="3 4">
    <name type="scientific">Falsiroseomonas selenitidurans</name>
    <dbReference type="NCBI Taxonomy" id="2716335"/>
    <lineage>
        <taxon>Bacteria</taxon>
        <taxon>Pseudomonadati</taxon>
        <taxon>Pseudomonadota</taxon>
        <taxon>Alphaproteobacteria</taxon>
        <taxon>Acetobacterales</taxon>
        <taxon>Roseomonadaceae</taxon>
        <taxon>Falsiroseomonas</taxon>
    </lineage>
</organism>
<gene>
    <name evidence="3" type="ORF">HEQ75_24875</name>
</gene>
<evidence type="ECO:0000256" key="2">
    <source>
        <dbReference type="SAM" id="SignalP"/>
    </source>
</evidence>
<dbReference type="RefSeq" id="WP_168034832.1">
    <property type="nucleotide sequence ID" value="NZ_JAAVNE010000066.1"/>
</dbReference>
<feature type="signal peptide" evidence="2">
    <location>
        <begin position="1"/>
        <end position="25"/>
    </location>
</feature>
<evidence type="ECO:0000313" key="3">
    <source>
        <dbReference type="EMBL" id="NKC34114.1"/>
    </source>
</evidence>
<evidence type="ECO:0000313" key="4">
    <source>
        <dbReference type="Proteomes" id="UP000787635"/>
    </source>
</evidence>
<sequence length="164" mass="16506">MSLRRFAFALPLLAAPCLTATPAAAQSPGLYDVTGTNLDGTSYTGLAQIRTMGLSSFVIRWRIGNQAVEGVGFASGRTIAVAYGLAQRPGIGIYTLNPDGSMDGEWTIVGAPANARERLVPREPPPAAPNPPATSPAPASPAPASPAPAPPASAAPAPADPAPA</sequence>
<keyword evidence="2" id="KW-0732">Signal</keyword>
<accession>A0ABX1EA71</accession>
<reference evidence="3 4" key="1">
    <citation type="submission" date="2020-03" db="EMBL/GenBank/DDBJ databases">
        <title>Roseomonas selenitidurans sp. nov. isolated from urban soil.</title>
        <authorList>
            <person name="Liu H."/>
        </authorList>
    </citation>
    <scope>NUCLEOTIDE SEQUENCE [LARGE SCALE GENOMIC DNA]</scope>
    <source>
        <strain evidence="3 4">BU-1</strain>
    </source>
</reference>
<feature type="compositionally biased region" description="Pro residues" evidence="1">
    <location>
        <begin position="122"/>
        <end position="164"/>
    </location>
</feature>
<evidence type="ECO:0000256" key="1">
    <source>
        <dbReference type="SAM" id="MobiDB-lite"/>
    </source>
</evidence>
<dbReference type="EMBL" id="JAAVNE010000066">
    <property type="protein sequence ID" value="NKC34114.1"/>
    <property type="molecule type" value="Genomic_DNA"/>
</dbReference>
<protein>
    <recommendedName>
        <fullName evidence="5">Fibronectin attachment protein</fullName>
    </recommendedName>
</protein>
<comment type="caution">
    <text evidence="3">The sequence shown here is derived from an EMBL/GenBank/DDBJ whole genome shotgun (WGS) entry which is preliminary data.</text>
</comment>
<feature type="non-terminal residue" evidence="3">
    <location>
        <position position="164"/>
    </location>
</feature>
<name>A0ABX1EA71_9PROT</name>
<proteinExistence type="predicted"/>
<keyword evidence="4" id="KW-1185">Reference proteome</keyword>
<evidence type="ECO:0008006" key="5">
    <source>
        <dbReference type="Google" id="ProtNLM"/>
    </source>
</evidence>